<dbReference type="PANTHER" id="PTHR18934">
    <property type="entry name" value="ATP-DEPENDENT RNA HELICASE"/>
    <property type="match status" value="1"/>
</dbReference>
<dbReference type="Gene3D" id="3.40.50.300">
    <property type="entry name" value="P-loop containing nucleotide triphosphate hydrolases"/>
    <property type="match status" value="1"/>
</dbReference>
<keyword evidence="2" id="KW-0378">Hydrolase</keyword>
<gene>
    <name evidence="2" type="primary">PRP22_7</name>
    <name evidence="2" type="ORF">LTR91_027133</name>
</gene>
<dbReference type="Gene3D" id="1.10.10.2130">
    <property type="entry name" value="DEAH helicase family, winged-helix domain"/>
    <property type="match status" value="1"/>
</dbReference>
<protein>
    <submittedName>
        <fullName evidence="2">DEAH-box ATP-dependent RNA helicase prp22</fullName>
        <ecNumber evidence="2">3.6.4.13</ecNumber>
    </submittedName>
</protein>
<dbReference type="GO" id="GO:0003723">
    <property type="term" value="F:RNA binding"/>
    <property type="evidence" value="ECO:0007669"/>
    <property type="project" value="TreeGrafter"/>
</dbReference>
<dbReference type="InterPro" id="IPR027417">
    <property type="entry name" value="P-loop_NTPase"/>
</dbReference>
<keyword evidence="2" id="KW-0347">Helicase</keyword>
<dbReference type="InterPro" id="IPR042035">
    <property type="entry name" value="DEAH_win-hel_dom"/>
</dbReference>
<keyword evidence="2" id="KW-0547">Nucleotide-binding</keyword>
<proteinExistence type="predicted"/>
<comment type="caution">
    <text evidence="2">The sequence shown here is derived from an EMBL/GenBank/DDBJ whole genome shotgun (WGS) entry which is preliminary data.</text>
</comment>
<dbReference type="GO" id="GO:0003724">
    <property type="term" value="F:RNA helicase activity"/>
    <property type="evidence" value="ECO:0007669"/>
    <property type="project" value="UniProtKB-EC"/>
</dbReference>
<dbReference type="AlphaFoldDB" id="A0AAN6JXI1"/>
<keyword evidence="2" id="KW-0067">ATP-binding</keyword>
<dbReference type="InterPro" id="IPR001650">
    <property type="entry name" value="Helicase_C-like"/>
</dbReference>
<dbReference type="GO" id="GO:0000390">
    <property type="term" value="P:spliceosomal complex disassembly"/>
    <property type="evidence" value="ECO:0007669"/>
    <property type="project" value="TreeGrafter"/>
</dbReference>
<organism evidence="2 3">
    <name type="scientific">Friedmanniomyces endolithicus</name>
    <dbReference type="NCBI Taxonomy" id="329885"/>
    <lineage>
        <taxon>Eukaryota</taxon>
        <taxon>Fungi</taxon>
        <taxon>Dikarya</taxon>
        <taxon>Ascomycota</taxon>
        <taxon>Pezizomycotina</taxon>
        <taxon>Dothideomycetes</taxon>
        <taxon>Dothideomycetidae</taxon>
        <taxon>Mycosphaerellales</taxon>
        <taxon>Teratosphaeriaceae</taxon>
        <taxon>Friedmanniomyces</taxon>
    </lineage>
</organism>
<evidence type="ECO:0000259" key="1">
    <source>
        <dbReference type="PROSITE" id="PS51194"/>
    </source>
</evidence>
<accession>A0AAN6JXI1</accession>
<evidence type="ECO:0000313" key="3">
    <source>
        <dbReference type="Proteomes" id="UP001175353"/>
    </source>
</evidence>
<dbReference type="PROSITE" id="PS51194">
    <property type="entry name" value="HELICASE_CTER"/>
    <property type="match status" value="1"/>
</dbReference>
<reference evidence="2" key="1">
    <citation type="submission" date="2023-06" db="EMBL/GenBank/DDBJ databases">
        <title>Black Yeasts Isolated from many extreme environments.</title>
        <authorList>
            <person name="Coleine C."/>
            <person name="Stajich J.E."/>
            <person name="Selbmann L."/>
        </authorList>
    </citation>
    <scope>NUCLEOTIDE SEQUENCE</scope>
    <source>
        <strain evidence="2">CCFEE 5200</strain>
    </source>
</reference>
<feature type="domain" description="Helicase C-terminal" evidence="1">
    <location>
        <begin position="1"/>
        <end position="118"/>
    </location>
</feature>
<keyword evidence="3" id="KW-1185">Reference proteome</keyword>
<dbReference type="FunFam" id="3.40.50.300:FF:003016">
    <property type="entry name" value="DEAH-box helicase 9"/>
    <property type="match status" value="1"/>
</dbReference>
<dbReference type="GO" id="GO:0071013">
    <property type="term" value="C:catalytic step 2 spliceosome"/>
    <property type="evidence" value="ECO:0007669"/>
    <property type="project" value="TreeGrafter"/>
</dbReference>
<dbReference type="Pfam" id="PF00271">
    <property type="entry name" value="Helicase_C"/>
    <property type="match status" value="1"/>
</dbReference>
<dbReference type="SUPFAM" id="SSF52540">
    <property type="entry name" value="P-loop containing nucleoside triphosphate hydrolases"/>
    <property type="match status" value="1"/>
</dbReference>
<dbReference type="SMART" id="SM00490">
    <property type="entry name" value="HELICc"/>
    <property type="match status" value="1"/>
</dbReference>
<dbReference type="GO" id="GO:0016787">
    <property type="term" value="F:hydrolase activity"/>
    <property type="evidence" value="ECO:0007669"/>
    <property type="project" value="UniProtKB-KW"/>
</dbReference>
<dbReference type="EC" id="3.6.4.13" evidence="2"/>
<dbReference type="PANTHER" id="PTHR18934:SF85">
    <property type="entry name" value="ATP-DEPENDENT RNA HELICASE DHX8"/>
    <property type="match status" value="1"/>
</dbReference>
<dbReference type="EMBL" id="JAUJLE010002236">
    <property type="protein sequence ID" value="KAK0946625.1"/>
    <property type="molecule type" value="Genomic_DNA"/>
</dbReference>
<evidence type="ECO:0000313" key="2">
    <source>
        <dbReference type="EMBL" id="KAK0946625.1"/>
    </source>
</evidence>
<sequence length="124" mass="13514">EIASKIFDPSPTGARKVVIATNIAETSITIDGIYFVVDPGFVKQTAYDAKLGMDRLQVTPISQAQAKQRAGRAGRTGPGKCFRLYTENAFQNEMLPTTIPEIQRQNLANTILMLKAMGINDLLG</sequence>
<name>A0AAN6JXI1_9PEZI</name>
<feature type="non-terminal residue" evidence="2">
    <location>
        <position position="124"/>
    </location>
</feature>
<dbReference type="CDD" id="cd18791">
    <property type="entry name" value="SF2_C_RHA"/>
    <property type="match status" value="1"/>
</dbReference>
<feature type="non-terminal residue" evidence="2">
    <location>
        <position position="1"/>
    </location>
</feature>
<dbReference type="Proteomes" id="UP001175353">
    <property type="component" value="Unassembled WGS sequence"/>
</dbReference>